<dbReference type="InterPro" id="IPR036097">
    <property type="entry name" value="HisK_dim/P_sf"/>
</dbReference>
<dbReference type="Proteomes" id="UP000051276">
    <property type="component" value="Unassembled WGS sequence"/>
</dbReference>
<evidence type="ECO:0000259" key="10">
    <source>
        <dbReference type="PROSITE" id="PS50113"/>
    </source>
</evidence>
<evidence type="ECO:0000256" key="5">
    <source>
        <dbReference type="ARBA" id="ARBA00022777"/>
    </source>
</evidence>
<dbReference type="Gene3D" id="3.30.565.10">
    <property type="entry name" value="Histidine kinase-like ATPase, C-terminal domain"/>
    <property type="match status" value="1"/>
</dbReference>
<dbReference type="PROSITE" id="PS50112">
    <property type="entry name" value="PAS"/>
    <property type="match status" value="2"/>
</dbReference>
<evidence type="ECO:0000313" key="11">
    <source>
        <dbReference type="EMBL" id="KRT55571.1"/>
    </source>
</evidence>
<dbReference type="RefSeq" id="WP_057955846.1">
    <property type="nucleotide sequence ID" value="NZ_KQ556895.1"/>
</dbReference>
<evidence type="ECO:0000259" key="9">
    <source>
        <dbReference type="PROSITE" id="PS50112"/>
    </source>
</evidence>
<dbReference type="EC" id="2.7.13.3" evidence="2"/>
<sequence length="962" mass="107589">MVENSIVSTELAKDEFRRRFRAGLIAAWLIPPATGELGMTFLGFWKLEEAGLSLIRFTGVYIAVFTLIAFFVFKYLVIEPVVALGDRQPTLVPEHTRRLKMFPWIFWGLLGLYSGFGPATVLLSNAVFQGTEYTLGQYAFSAFGVIPFLLIAAFPLFFYLTDLLGRFLAPRGIMVMVAPLWLKVMVLGLFTPVMIDTILLTYYFNRTGFLAIETIVLWFVLILIAGAGTWVALRSFHQGMRALKQPLGDVLEEGIPTYPVPSSLDEFGLLARGWSDLLKSRDHAERTVRERDKQVRYLIDNTDAVIYIKDKAGRFLMINRHFEQLFGISNDDAVGKTDHDIFPKEYADIFYKNDLKVIRDEKHLETQEIAPHEDGLHTYISQKFPLYDADQVLYGVCGISTDITERLQADEKLRQSEARLSGIIQVANDAIITVDHSQKIILFNPAAERVFGYSPDEVLGHPLDVLLPERFRHKHQENIKHFEDEEAPARQMNERSLPLLGCRKNGEEFPIEASISKLDLGGEIFFTVALRDITERVEVEETRRRQNEALIMLDEWVSKLIQQEGPVEEFYDLVNQGILALVNADLATLPLLDESGESFTYVAAAGAKAELLKGKTMPLQGGGLCGWVTEHGEPVHVPNLADDSRVIPEFGRTLNVNTGVLAPLRHEDKVIGGLSAFRNGEPFDEVDKQNLNLFSQQVSTALINLRLRLSLEQRVATRTRELAEANETLMELDQLKSMFIASMSHELRTPLNSIIGFTGIILQGLAGPLSEEQTKQLGMVQGSARHLLELINDVLDISKIEVGEVEIVPEAFNIRETIEKAAQKVSLLAEKKGLSLTVEVAPEAGCITSDRRRVEQILINLLNNAVKFTEHGEVGIKCCLSDDRLVISVKDTGIGINAEDVSKVFKEFRQLDTGLNRKQEGTGLGLSICKKLTALLGGDIRVESKPDEGSVFTFTLPMKTGE</sequence>
<evidence type="ECO:0000256" key="4">
    <source>
        <dbReference type="ARBA" id="ARBA00022679"/>
    </source>
</evidence>
<dbReference type="GO" id="GO:0000155">
    <property type="term" value="F:phosphorelay sensor kinase activity"/>
    <property type="evidence" value="ECO:0007669"/>
    <property type="project" value="InterPro"/>
</dbReference>
<feature type="transmembrane region" description="Helical" evidence="7">
    <location>
        <begin position="180"/>
        <end position="204"/>
    </location>
</feature>
<accession>A0A0T5YYD1</accession>
<keyword evidence="7" id="KW-0472">Membrane</keyword>
<dbReference type="InterPro" id="IPR035965">
    <property type="entry name" value="PAS-like_dom_sf"/>
</dbReference>
<dbReference type="InterPro" id="IPR003594">
    <property type="entry name" value="HATPase_dom"/>
</dbReference>
<evidence type="ECO:0000313" key="12">
    <source>
        <dbReference type="EMBL" id="KRT59494.1"/>
    </source>
</evidence>
<keyword evidence="4" id="KW-0808">Transferase</keyword>
<keyword evidence="5" id="KW-0418">Kinase</keyword>
<dbReference type="PROSITE" id="PS50113">
    <property type="entry name" value="PAC"/>
    <property type="match status" value="1"/>
</dbReference>
<dbReference type="Pfam" id="PF00512">
    <property type="entry name" value="HisKA"/>
    <property type="match status" value="1"/>
</dbReference>
<dbReference type="InterPro" id="IPR003661">
    <property type="entry name" value="HisK_dim/P_dom"/>
</dbReference>
<comment type="catalytic activity">
    <reaction evidence="1">
        <text>ATP + protein L-histidine = ADP + protein N-phospho-L-histidine.</text>
        <dbReference type="EC" id="2.7.13.3"/>
    </reaction>
</comment>
<dbReference type="Pfam" id="PF13426">
    <property type="entry name" value="PAS_9"/>
    <property type="match status" value="1"/>
</dbReference>
<dbReference type="EMBL" id="LDXT01000077">
    <property type="protein sequence ID" value="KRT55571.1"/>
    <property type="molecule type" value="Genomic_DNA"/>
</dbReference>
<dbReference type="FunFam" id="3.30.565.10:FF:000010">
    <property type="entry name" value="Sensor histidine kinase RcsC"/>
    <property type="match status" value="1"/>
</dbReference>
<dbReference type="Gene3D" id="3.30.450.40">
    <property type="match status" value="1"/>
</dbReference>
<feature type="domain" description="PAS" evidence="9">
    <location>
        <begin position="291"/>
        <end position="373"/>
    </location>
</feature>
<dbReference type="InterPro" id="IPR000014">
    <property type="entry name" value="PAS"/>
</dbReference>
<feature type="transmembrane region" description="Helical" evidence="7">
    <location>
        <begin position="57"/>
        <end position="77"/>
    </location>
</feature>
<dbReference type="PROSITE" id="PS50109">
    <property type="entry name" value="HIS_KIN"/>
    <property type="match status" value="1"/>
</dbReference>
<reference evidence="13 14" key="1">
    <citation type="submission" date="2015-11" db="EMBL/GenBank/DDBJ databases">
        <title>The genome of Candidatus Endoriftia persephone in Ridgeia piscesae and population structure of the North Eastern Pacific vestimentiferan symbionts.</title>
        <authorList>
            <person name="Perez M."/>
            <person name="Juniper K.S."/>
        </authorList>
    </citation>
    <scope>NUCLEOTIDE SEQUENCE [LARGE SCALE GENOMIC DNA]</scope>
    <source>
        <strain evidence="12">Ind10</strain>
        <strain evidence="11">Ind11</strain>
    </source>
</reference>
<dbReference type="InterPro" id="IPR004358">
    <property type="entry name" value="Sig_transdc_His_kin-like_C"/>
</dbReference>
<dbReference type="SMART" id="SM00388">
    <property type="entry name" value="HisKA"/>
    <property type="match status" value="1"/>
</dbReference>
<comment type="caution">
    <text evidence="11">The sequence shown here is derived from an EMBL/GenBank/DDBJ whole genome shotgun (WGS) entry which is preliminary data.</text>
</comment>
<feature type="domain" description="PAC" evidence="10">
    <location>
        <begin position="362"/>
        <end position="415"/>
    </location>
</feature>
<evidence type="ECO:0000313" key="13">
    <source>
        <dbReference type="Proteomes" id="UP000051276"/>
    </source>
</evidence>
<dbReference type="SUPFAM" id="SSF55785">
    <property type="entry name" value="PYP-like sensor domain (PAS domain)"/>
    <property type="match status" value="2"/>
</dbReference>
<name>A0A0T5YYD1_9GAMM</name>
<dbReference type="SUPFAM" id="SSF47384">
    <property type="entry name" value="Homodimeric domain of signal transducing histidine kinase"/>
    <property type="match status" value="1"/>
</dbReference>
<dbReference type="AlphaFoldDB" id="A0A0T5YYD1"/>
<dbReference type="EMBL" id="LMXI01000143">
    <property type="protein sequence ID" value="KRT59494.1"/>
    <property type="molecule type" value="Genomic_DNA"/>
</dbReference>
<dbReference type="Pfam" id="PF13185">
    <property type="entry name" value="GAF_2"/>
    <property type="match status" value="1"/>
</dbReference>
<dbReference type="Pfam" id="PF08448">
    <property type="entry name" value="PAS_4"/>
    <property type="match status" value="1"/>
</dbReference>
<feature type="domain" description="PAS" evidence="9">
    <location>
        <begin position="416"/>
        <end position="469"/>
    </location>
</feature>
<evidence type="ECO:0000256" key="2">
    <source>
        <dbReference type="ARBA" id="ARBA00012438"/>
    </source>
</evidence>
<evidence type="ECO:0000313" key="14">
    <source>
        <dbReference type="Proteomes" id="UP000051634"/>
    </source>
</evidence>
<dbReference type="Pfam" id="PF02518">
    <property type="entry name" value="HATPase_c"/>
    <property type="match status" value="1"/>
</dbReference>
<feature type="domain" description="Histidine kinase" evidence="8">
    <location>
        <begin position="742"/>
        <end position="960"/>
    </location>
</feature>
<dbReference type="Proteomes" id="UP000051634">
    <property type="component" value="Unassembled WGS sequence"/>
</dbReference>
<dbReference type="InterPro" id="IPR036890">
    <property type="entry name" value="HATPase_C_sf"/>
</dbReference>
<evidence type="ECO:0000256" key="7">
    <source>
        <dbReference type="SAM" id="Phobius"/>
    </source>
</evidence>
<dbReference type="CDD" id="cd16922">
    <property type="entry name" value="HATPase_EvgS-ArcB-TorS-like"/>
    <property type="match status" value="1"/>
</dbReference>
<protein>
    <recommendedName>
        <fullName evidence="2">histidine kinase</fullName>
        <ecNumber evidence="2">2.7.13.3</ecNumber>
    </recommendedName>
</protein>
<dbReference type="PRINTS" id="PR00344">
    <property type="entry name" value="BCTRLSENSOR"/>
</dbReference>
<evidence type="ECO:0000259" key="8">
    <source>
        <dbReference type="PROSITE" id="PS50109"/>
    </source>
</evidence>
<gene>
    <name evidence="11" type="ORF">Ga0074115_12047</name>
    <name evidence="12" type="ORF">Ga0076813_15517</name>
</gene>
<evidence type="ECO:0000256" key="6">
    <source>
        <dbReference type="ARBA" id="ARBA00023012"/>
    </source>
</evidence>
<feature type="transmembrane region" description="Helical" evidence="7">
    <location>
        <begin position="138"/>
        <end position="160"/>
    </location>
</feature>
<dbReference type="InterPro" id="IPR000700">
    <property type="entry name" value="PAS-assoc_C"/>
</dbReference>
<dbReference type="CDD" id="cd00082">
    <property type="entry name" value="HisKA"/>
    <property type="match status" value="1"/>
</dbReference>
<dbReference type="InterPro" id="IPR003018">
    <property type="entry name" value="GAF"/>
</dbReference>
<dbReference type="Gene3D" id="3.30.450.20">
    <property type="entry name" value="PAS domain"/>
    <property type="match status" value="2"/>
</dbReference>
<dbReference type="InterPro" id="IPR013656">
    <property type="entry name" value="PAS_4"/>
</dbReference>
<dbReference type="Gene3D" id="1.10.287.130">
    <property type="match status" value="1"/>
</dbReference>
<keyword evidence="3" id="KW-0597">Phosphoprotein</keyword>
<keyword evidence="14" id="KW-1185">Reference proteome</keyword>
<organism evidence="11 14">
    <name type="scientific">endosymbiont of Ridgeia piscesae</name>
    <dbReference type="NCBI Taxonomy" id="54398"/>
    <lineage>
        <taxon>Bacteria</taxon>
        <taxon>Pseudomonadati</taxon>
        <taxon>Pseudomonadota</taxon>
        <taxon>Gammaproteobacteria</taxon>
        <taxon>sulfur-oxidizing symbionts</taxon>
    </lineage>
</organism>
<dbReference type="SUPFAM" id="SSF55874">
    <property type="entry name" value="ATPase domain of HSP90 chaperone/DNA topoisomerase II/histidine kinase"/>
    <property type="match status" value="1"/>
</dbReference>
<dbReference type="CDD" id="cd00130">
    <property type="entry name" value="PAS"/>
    <property type="match status" value="2"/>
</dbReference>
<dbReference type="InterPro" id="IPR029016">
    <property type="entry name" value="GAF-like_dom_sf"/>
</dbReference>
<dbReference type="SMART" id="SM00387">
    <property type="entry name" value="HATPase_c"/>
    <property type="match status" value="1"/>
</dbReference>
<keyword evidence="7" id="KW-1133">Transmembrane helix</keyword>
<dbReference type="SUPFAM" id="SSF55781">
    <property type="entry name" value="GAF domain-like"/>
    <property type="match status" value="1"/>
</dbReference>
<dbReference type="STRING" id="54398.Ga0074115_12047"/>
<evidence type="ECO:0000256" key="3">
    <source>
        <dbReference type="ARBA" id="ARBA00022553"/>
    </source>
</evidence>
<feature type="transmembrane region" description="Helical" evidence="7">
    <location>
        <begin position="210"/>
        <end position="233"/>
    </location>
</feature>
<dbReference type="PANTHER" id="PTHR43047">
    <property type="entry name" value="TWO-COMPONENT HISTIDINE PROTEIN KINASE"/>
    <property type="match status" value="1"/>
</dbReference>
<dbReference type="OrthoDB" id="9770795at2"/>
<keyword evidence="7" id="KW-0812">Transmembrane</keyword>
<dbReference type="SMART" id="SM00091">
    <property type="entry name" value="PAS"/>
    <property type="match status" value="2"/>
</dbReference>
<keyword evidence="6" id="KW-0902">Two-component regulatory system</keyword>
<dbReference type="NCBIfam" id="TIGR00229">
    <property type="entry name" value="sensory_box"/>
    <property type="match status" value="2"/>
</dbReference>
<feature type="transmembrane region" description="Helical" evidence="7">
    <location>
        <begin position="104"/>
        <end position="126"/>
    </location>
</feature>
<dbReference type="SMART" id="SM00065">
    <property type="entry name" value="GAF"/>
    <property type="match status" value="1"/>
</dbReference>
<evidence type="ECO:0000256" key="1">
    <source>
        <dbReference type="ARBA" id="ARBA00000085"/>
    </source>
</evidence>
<proteinExistence type="predicted"/>
<feature type="transmembrane region" description="Helical" evidence="7">
    <location>
        <begin position="22"/>
        <end position="45"/>
    </location>
</feature>
<dbReference type="InterPro" id="IPR005467">
    <property type="entry name" value="His_kinase_dom"/>
</dbReference>